<evidence type="ECO:0000313" key="8">
    <source>
        <dbReference type="Proteomes" id="UP000664277"/>
    </source>
</evidence>
<keyword evidence="4 6" id="KW-0133">Cell shape</keyword>
<reference evidence="7" key="1">
    <citation type="submission" date="2021-02" db="EMBL/GenBank/DDBJ databases">
        <title>Genome-Resolved Metagenomics of a Microbial Community Performing Photosynthetic Biological Nutrient Removal.</title>
        <authorList>
            <person name="Mcdaniel E.A."/>
        </authorList>
    </citation>
    <scope>NUCLEOTIDE SEQUENCE</scope>
    <source>
        <strain evidence="7">UWPOB_OBS1</strain>
    </source>
</reference>
<keyword evidence="2 6" id="KW-0547">Nucleotide-binding</keyword>
<dbReference type="GO" id="GO:0000902">
    <property type="term" value="P:cell morphogenesis"/>
    <property type="evidence" value="ECO:0007669"/>
    <property type="project" value="InterPro"/>
</dbReference>
<dbReference type="SUPFAM" id="SSF53067">
    <property type="entry name" value="Actin-like ATPase domain"/>
    <property type="match status" value="2"/>
</dbReference>
<keyword evidence="1 6" id="KW-0963">Cytoplasm</keyword>
<dbReference type="Pfam" id="PF06723">
    <property type="entry name" value="MreB_Mbl"/>
    <property type="match status" value="1"/>
</dbReference>
<dbReference type="NCBIfam" id="TIGR00904">
    <property type="entry name" value="mreB"/>
    <property type="match status" value="1"/>
</dbReference>
<comment type="subunit">
    <text evidence="6">Forms polymers.</text>
</comment>
<feature type="binding site" evidence="6">
    <location>
        <begin position="156"/>
        <end position="158"/>
    </location>
    <ligand>
        <name>ATP</name>
        <dbReference type="ChEBI" id="CHEBI:30616"/>
    </ligand>
</feature>
<dbReference type="GO" id="GO:0005737">
    <property type="term" value="C:cytoplasm"/>
    <property type="evidence" value="ECO:0007669"/>
    <property type="project" value="UniProtKB-SubCell"/>
</dbReference>
<dbReference type="PANTHER" id="PTHR42749:SF1">
    <property type="entry name" value="CELL SHAPE-DETERMINING PROTEIN MREB"/>
    <property type="match status" value="1"/>
</dbReference>
<sequence length="338" mass="36296">MFWHGIGIDLGTANTLIYVHDKGVVLREPSVVAVDENTNMVRWVGEEARAMIGRTPQGIKAIRPLKDGVIADLEHAKVMLRKFVERVTGAGGIKNPDMAIGVPSGVTSVEKIAIKSAAENARASQIYLPEEPMAAAIGASLPVVEPTGSMIVDIGGGTTEVAVISLSGIVVNESIRIAGDELTEAIISYLKKVHSLAVGERTAEEIKFRLGSAFRTAENDRLDVRGLSLLNHVPCTITISRGEVREAMQEPLKAIVESVKRTLERTPPELAADIFNRGIFLTGGGALLSGLDELISHETEVPVFVAEDPLSSVAIGTGKMLTDPTYRRVLEQCLFRKS</sequence>
<dbReference type="Gene3D" id="3.30.420.40">
    <property type="match status" value="2"/>
</dbReference>
<proteinExistence type="inferred from homology"/>
<evidence type="ECO:0000256" key="3">
    <source>
        <dbReference type="ARBA" id="ARBA00022840"/>
    </source>
</evidence>
<dbReference type="InterPro" id="IPR004753">
    <property type="entry name" value="MreB"/>
</dbReference>
<dbReference type="NCBIfam" id="NF010539">
    <property type="entry name" value="PRK13927.1"/>
    <property type="match status" value="1"/>
</dbReference>
<name>A0A8J7PD30_9BACT</name>
<gene>
    <name evidence="6" type="primary">mreB</name>
    <name evidence="7" type="ORF">J0M35_11055</name>
</gene>
<dbReference type="CDD" id="cd10225">
    <property type="entry name" value="ASKHA_NBD_MreB-like"/>
    <property type="match status" value="1"/>
</dbReference>
<protein>
    <recommendedName>
        <fullName evidence="6">Cell shape-determining protein MreB</fullName>
    </recommendedName>
</protein>
<dbReference type="HAMAP" id="MF_02207">
    <property type="entry name" value="MreB"/>
    <property type="match status" value="1"/>
</dbReference>
<evidence type="ECO:0000313" key="7">
    <source>
        <dbReference type="EMBL" id="MBN8660896.1"/>
    </source>
</evidence>
<evidence type="ECO:0000256" key="1">
    <source>
        <dbReference type="ARBA" id="ARBA00022490"/>
    </source>
</evidence>
<comment type="subcellular location">
    <subcellularLocation>
        <location evidence="6">Cytoplasm</location>
    </subcellularLocation>
    <text evidence="6">Membrane-associated.</text>
</comment>
<dbReference type="EMBL" id="JAFLCK010000014">
    <property type="protein sequence ID" value="MBN8660896.1"/>
    <property type="molecule type" value="Genomic_DNA"/>
</dbReference>
<dbReference type="PANTHER" id="PTHR42749">
    <property type="entry name" value="CELL SHAPE-DETERMINING PROTEIN MREB"/>
    <property type="match status" value="1"/>
</dbReference>
<organism evidence="7 8">
    <name type="scientific">Candidatus Obscuribacter phosphatis</name>
    <dbReference type="NCBI Taxonomy" id="1906157"/>
    <lineage>
        <taxon>Bacteria</taxon>
        <taxon>Bacillati</taxon>
        <taxon>Candidatus Melainabacteria</taxon>
        <taxon>Candidatus Obscuribacterales</taxon>
        <taxon>Candidatus Obscuribacteraceae</taxon>
        <taxon>Candidatus Obscuribacter</taxon>
    </lineage>
</organism>
<keyword evidence="3 6" id="KW-0067">ATP-binding</keyword>
<dbReference type="GO" id="GO:0008360">
    <property type="term" value="P:regulation of cell shape"/>
    <property type="evidence" value="ECO:0007669"/>
    <property type="project" value="UniProtKB-UniRule"/>
</dbReference>
<dbReference type="AlphaFoldDB" id="A0A8J7PD30"/>
<dbReference type="GO" id="GO:0005524">
    <property type="term" value="F:ATP binding"/>
    <property type="evidence" value="ECO:0007669"/>
    <property type="project" value="UniProtKB-KW"/>
</dbReference>
<dbReference type="Proteomes" id="UP000664277">
    <property type="component" value="Unassembled WGS sequence"/>
</dbReference>
<comment type="caution">
    <text evidence="7">The sequence shown here is derived from an EMBL/GenBank/DDBJ whole genome shotgun (WGS) entry which is preliminary data.</text>
</comment>
<dbReference type="PRINTS" id="PR01652">
    <property type="entry name" value="SHAPEPROTEIN"/>
</dbReference>
<feature type="binding site" evidence="6">
    <location>
        <begin position="12"/>
        <end position="14"/>
    </location>
    <ligand>
        <name>ATP</name>
        <dbReference type="ChEBI" id="CHEBI:30616"/>
    </ligand>
</feature>
<feature type="binding site" evidence="6">
    <location>
        <begin position="204"/>
        <end position="207"/>
    </location>
    <ligand>
        <name>ATP</name>
        <dbReference type="ChEBI" id="CHEBI:30616"/>
    </ligand>
</feature>
<comment type="function">
    <text evidence="6">Forms membrane-associated dynamic filaments that are essential for cell shape determination. Acts by regulating cell wall synthesis and cell elongation, and thus cell shape. A feedback loop between cell geometry and MreB localization may maintain elongated cell shape by targeting cell wall growth to regions of negative cell wall curvature.</text>
</comment>
<evidence type="ECO:0000256" key="4">
    <source>
        <dbReference type="ARBA" id="ARBA00022960"/>
    </source>
</evidence>
<accession>A0A8J7PD30</accession>
<evidence type="ECO:0000256" key="2">
    <source>
        <dbReference type="ARBA" id="ARBA00022741"/>
    </source>
</evidence>
<feature type="binding site" evidence="6">
    <location>
        <begin position="284"/>
        <end position="287"/>
    </location>
    <ligand>
        <name>ATP</name>
        <dbReference type="ChEBI" id="CHEBI:30616"/>
    </ligand>
</feature>
<dbReference type="InterPro" id="IPR043129">
    <property type="entry name" value="ATPase_NBD"/>
</dbReference>
<dbReference type="InterPro" id="IPR056546">
    <property type="entry name" value="MreB_MamK-like"/>
</dbReference>
<evidence type="ECO:0000256" key="5">
    <source>
        <dbReference type="ARBA" id="ARBA00023458"/>
    </source>
</evidence>
<comment type="similarity">
    <text evidence="5 6">Belongs to the FtsA/MreB family.</text>
</comment>
<evidence type="ECO:0000256" key="6">
    <source>
        <dbReference type="HAMAP-Rule" id="MF_02207"/>
    </source>
</evidence>